<feature type="compositionally biased region" description="Low complexity" evidence="10">
    <location>
        <begin position="1"/>
        <end position="11"/>
    </location>
</feature>
<dbReference type="GO" id="GO:0017056">
    <property type="term" value="F:structural constituent of nuclear pore"/>
    <property type="evidence" value="ECO:0007669"/>
    <property type="project" value="TreeGrafter"/>
</dbReference>
<evidence type="ECO:0000313" key="12">
    <source>
        <dbReference type="Proteomes" id="UP000070700"/>
    </source>
</evidence>
<evidence type="ECO:0000256" key="3">
    <source>
        <dbReference type="ARBA" id="ARBA00022448"/>
    </source>
</evidence>
<dbReference type="AlphaFoldDB" id="A0A194XE16"/>
<evidence type="ECO:0000256" key="9">
    <source>
        <dbReference type="RuleBase" id="RU365073"/>
    </source>
</evidence>
<evidence type="ECO:0000256" key="10">
    <source>
        <dbReference type="SAM" id="MobiDB-lite"/>
    </source>
</evidence>
<dbReference type="GO" id="GO:0006606">
    <property type="term" value="P:protein import into nucleus"/>
    <property type="evidence" value="ECO:0007669"/>
    <property type="project" value="TreeGrafter"/>
</dbReference>
<protein>
    <recommendedName>
        <fullName evidence="9">Nuclear pore complex protein Nup85</fullName>
    </recommendedName>
</protein>
<accession>A0A194XE16</accession>
<keyword evidence="6 9" id="KW-0811">Translocation</keyword>
<dbReference type="GO" id="GO:0031965">
    <property type="term" value="C:nuclear membrane"/>
    <property type="evidence" value="ECO:0007669"/>
    <property type="project" value="UniProtKB-UniRule"/>
</dbReference>
<sequence length="1055" mass="116200">MSFQVPYSSSPPSTPDRRSNNGNNGISFGPSNPSTTPAGPPPSSTGSFTPAGPPPASIFGSSMMDNSPLKPLSFSKQSTFGTNSPSASFMRSSVAPQRSGLSHQYDVHEEEEEELEGEYMEDEEHDDGQRKTREYAEDDPDAMYDDEGSYEDDENMDDYEAELPKRNNAPRYEDRDESELLLSTPGSLKRSRGMNDSFAQSMSRPRISPFEAIAKGLYTRMPAPAIEEADDVILETEAIVSRLYDDSIEVDEVDEMDQIRETLATIPGELITLWEEYSSKTTVPDSEEYTASIGPGPKATKFAKANFIAGLTLQIQHPEKISKGFDRKVKPLPQTLLEWMDEYHNPYPSQFEEIQSHNPSPANHRLFWDTIFNCLIRGKVVAVTSILTAAGWNYARNDTDEPRKPFAPTGFSGVALANIEKVVNTAIHVLHLCPAGNGDWNIRNSDWTLFRLRAASALEELKNFAEGRNRDSESLERSGMYSKTAQKAESKVPWHIYQNLVTMYNLVMGDVAAVTENAQDWLESTIGLLVWWDEGKDERRLGRSQNTYRAASRETDESAFRRKLQRSFEIATADSTDFAINSADEIEVALASLFEGDYVSVIGFLRGWSGPVSSAVAEVASLGGWLPRVEEKSLINMGSLDQDDMDLLGLNSSPSKADGVKDQTLIAYARGLARTGELRTSARSGQPQTVREGWEISIALLGRLDSTERSEEMVGTFLEDIDLDSSSTVDKLWTLLNNIALSRHAEMVAESYANSLAEGSHRYGEALWYYALAHRSQKVKDVLDLLISFSLIQSTAYPPESELDDHLRHLIAAPNTALSELAEMDDEAAKLLLKMLSGYATLRKFYDLRDAEVLQATNGKPRKGRIERKNEAAAALIVVIASSDDNIRGGLYDEGRGAVVSVDFLLALLGEAMVFINQPDFAITVSDIDILLKAVEDLQTVGPRVYSACTEFLQTVVASGQGLKGSSPTDMLRKSTSNVSGTSSFSLIGSSMLASQLKQSMSSSGVLVRGNIKRGWDWRNGISAGTSGDDLLRILRLGLAQSLAKAWLTEADGRM</sequence>
<dbReference type="GeneID" id="28827281"/>
<evidence type="ECO:0000313" key="11">
    <source>
        <dbReference type="EMBL" id="KUJ18394.1"/>
    </source>
</evidence>
<keyword evidence="3 9" id="KW-0813">Transport</keyword>
<dbReference type="STRING" id="149040.A0A194XE16"/>
<comment type="similarity">
    <text evidence="2 9">Belongs to the nucleoporin Nup85 family.</text>
</comment>
<keyword evidence="12" id="KW-1185">Reference proteome</keyword>
<evidence type="ECO:0000256" key="8">
    <source>
        <dbReference type="ARBA" id="ARBA00023242"/>
    </source>
</evidence>
<gene>
    <name evidence="11" type="ORF">LY89DRAFT_706874</name>
</gene>
<dbReference type="GO" id="GO:0031080">
    <property type="term" value="C:nuclear pore outer ring"/>
    <property type="evidence" value="ECO:0007669"/>
    <property type="project" value="TreeGrafter"/>
</dbReference>
<organism evidence="11 12">
    <name type="scientific">Mollisia scopiformis</name>
    <name type="common">Conifer needle endophyte fungus</name>
    <name type="synonym">Phialocephala scopiformis</name>
    <dbReference type="NCBI Taxonomy" id="149040"/>
    <lineage>
        <taxon>Eukaryota</taxon>
        <taxon>Fungi</taxon>
        <taxon>Dikarya</taxon>
        <taxon>Ascomycota</taxon>
        <taxon>Pezizomycotina</taxon>
        <taxon>Leotiomycetes</taxon>
        <taxon>Helotiales</taxon>
        <taxon>Mollisiaceae</taxon>
        <taxon>Mollisia</taxon>
    </lineage>
</organism>
<feature type="compositionally biased region" description="Acidic residues" evidence="10">
    <location>
        <begin position="136"/>
        <end position="154"/>
    </location>
</feature>
<reference evidence="11 12" key="1">
    <citation type="submission" date="2015-10" db="EMBL/GenBank/DDBJ databases">
        <title>Full genome of DAOMC 229536 Phialocephala scopiformis, a fungal endophyte of spruce producing the potent anti-insectan compound rugulosin.</title>
        <authorList>
            <consortium name="DOE Joint Genome Institute"/>
            <person name="Walker A.K."/>
            <person name="Frasz S.L."/>
            <person name="Seifert K.A."/>
            <person name="Miller J.D."/>
            <person name="Mondo S.J."/>
            <person name="Labutti K."/>
            <person name="Lipzen A."/>
            <person name="Dockter R."/>
            <person name="Kennedy M."/>
            <person name="Grigoriev I.V."/>
            <person name="Spatafora J.W."/>
        </authorList>
    </citation>
    <scope>NUCLEOTIDE SEQUENCE [LARGE SCALE GENOMIC DNA]</scope>
    <source>
        <strain evidence="11 12">CBS 120377</strain>
    </source>
</reference>
<evidence type="ECO:0000256" key="6">
    <source>
        <dbReference type="ARBA" id="ARBA00023010"/>
    </source>
</evidence>
<dbReference type="Pfam" id="PF07575">
    <property type="entry name" value="Nucleopor_Nup85"/>
    <property type="match status" value="1"/>
</dbReference>
<evidence type="ECO:0000256" key="4">
    <source>
        <dbReference type="ARBA" id="ARBA00022816"/>
    </source>
</evidence>
<dbReference type="PANTHER" id="PTHR13373:SF21">
    <property type="entry name" value="NUCLEAR PORE COMPLEX PROTEIN NUP85"/>
    <property type="match status" value="1"/>
</dbReference>
<comment type="function">
    <text evidence="9">Functions as a component of the nuclear pore complex (NPC).</text>
</comment>
<feature type="region of interest" description="Disordered" evidence="10">
    <location>
        <begin position="1"/>
        <end position="154"/>
    </location>
</feature>
<comment type="subcellular location">
    <subcellularLocation>
        <location evidence="1 9">Nucleus</location>
        <location evidence="1 9">Nuclear pore complex</location>
    </subcellularLocation>
</comment>
<evidence type="ECO:0000256" key="7">
    <source>
        <dbReference type="ARBA" id="ARBA00023132"/>
    </source>
</evidence>
<keyword evidence="4 9" id="KW-0509">mRNA transport</keyword>
<keyword evidence="5 9" id="KW-0653">Protein transport</keyword>
<dbReference type="GO" id="GO:0006406">
    <property type="term" value="P:mRNA export from nucleus"/>
    <property type="evidence" value="ECO:0007669"/>
    <property type="project" value="TreeGrafter"/>
</dbReference>
<name>A0A194XE16_MOLSC</name>
<keyword evidence="8 9" id="KW-0539">Nucleus</keyword>
<keyword evidence="7 9" id="KW-0906">Nuclear pore complex</keyword>
<keyword evidence="9" id="KW-0472">Membrane</keyword>
<dbReference type="RefSeq" id="XP_018072749.1">
    <property type="nucleotide sequence ID" value="XM_018217555.1"/>
</dbReference>
<evidence type="ECO:0000256" key="1">
    <source>
        <dbReference type="ARBA" id="ARBA00004567"/>
    </source>
</evidence>
<dbReference type="Proteomes" id="UP000070700">
    <property type="component" value="Unassembled WGS sequence"/>
</dbReference>
<dbReference type="InParanoid" id="A0A194XE16"/>
<dbReference type="InterPro" id="IPR011502">
    <property type="entry name" value="Nucleoporin_Nup85"/>
</dbReference>
<evidence type="ECO:0000256" key="5">
    <source>
        <dbReference type="ARBA" id="ARBA00022927"/>
    </source>
</evidence>
<dbReference type="GO" id="GO:0045893">
    <property type="term" value="P:positive regulation of DNA-templated transcription"/>
    <property type="evidence" value="ECO:0007669"/>
    <property type="project" value="TreeGrafter"/>
</dbReference>
<evidence type="ECO:0000256" key="2">
    <source>
        <dbReference type="ARBA" id="ARBA00005573"/>
    </source>
</evidence>
<comment type="subunit">
    <text evidence="9">Component of the nuclear pore complex (NPC).</text>
</comment>
<dbReference type="OrthoDB" id="5422384at2759"/>
<proteinExistence type="inferred from homology"/>
<feature type="compositionally biased region" description="Polar residues" evidence="10">
    <location>
        <begin position="74"/>
        <end position="102"/>
    </location>
</feature>
<dbReference type="PANTHER" id="PTHR13373">
    <property type="entry name" value="FROUNT PROTEIN-RELATED"/>
    <property type="match status" value="1"/>
</dbReference>
<feature type="compositionally biased region" description="Acidic residues" evidence="10">
    <location>
        <begin position="108"/>
        <end position="126"/>
    </location>
</feature>
<dbReference type="EMBL" id="KQ947413">
    <property type="protein sequence ID" value="KUJ18394.1"/>
    <property type="molecule type" value="Genomic_DNA"/>
</dbReference>
<dbReference type="KEGG" id="psco:LY89DRAFT_706874"/>